<dbReference type="STRING" id="349307.Mthe_0289"/>
<dbReference type="Gene3D" id="3.40.50.300">
    <property type="entry name" value="P-loop containing nucleotide triphosphate hydrolases"/>
    <property type="match status" value="1"/>
</dbReference>
<evidence type="ECO:0000259" key="3">
    <source>
        <dbReference type="SMART" id="SM00382"/>
    </source>
</evidence>
<dbReference type="PANTHER" id="PTHR43384:SF7">
    <property type="entry name" value="CARBON-MONOXIDE DEHYDROGENASE ACCESSORY PROTEIN"/>
    <property type="match status" value="1"/>
</dbReference>
<accession>A0B5W2</accession>
<dbReference type="InterPro" id="IPR014433">
    <property type="entry name" value="CooC"/>
</dbReference>
<dbReference type="AlphaFoldDB" id="A0B5W2"/>
<dbReference type="FunFam" id="3.40.50.300:FF:001573">
    <property type="entry name" value="Carbon monoxide dehydrogenase accessory protein CooC"/>
    <property type="match status" value="1"/>
</dbReference>
<evidence type="ECO:0000256" key="1">
    <source>
        <dbReference type="ARBA" id="ARBA00022741"/>
    </source>
</evidence>
<dbReference type="GO" id="GO:0005829">
    <property type="term" value="C:cytosol"/>
    <property type="evidence" value="ECO:0007669"/>
    <property type="project" value="TreeGrafter"/>
</dbReference>
<protein>
    <submittedName>
        <fullName evidence="4">Cobyrinic acid a,c-diamide synthase</fullName>
    </submittedName>
</protein>
<dbReference type="Proteomes" id="UP000000674">
    <property type="component" value="Chromosome"/>
</dbReference>
<sequence>MGRVIAITGKGGTGKTAVAALLVRYLIKSGRKYRVLVIDADPDSNLADALGVEVTKTVGDMREFMQEARYTTPPETDKERLFEAKIFEILVEENGYDLLVMGKPEGSGCYCFVNNLLRGIMDRLIDQYDITIIDTAAGLEHFSRKVIPDLDSLIVVTDSSRRGLTTGERIRELASELGLKYNNLYVIANKVTENNKEKIIENARSVSLNVIGTIPYDERLANFDLVGDPLINLPDDAPSVKEIEEHVVKALGI</sequence>
<feature type="domain" description="AAA+ ATPase" evidence="3">
    <location>
        <begin position="1"/>
        <end position="176"/>
    </location>
</feature>
<keyword evidence="1" id="KW-0547">Nucleotide-binding</keyword>
<dbReference type="PANTHER" id="PTHR43384">
    <property type="entry name" value="SEPTUM SITE-DETERMINING PROTEIN MIND HOMOLOG, CHLOROPLASTIC-RELATED"/>
    <property type="match status" value="1"/>
</dbReference>
<dbReference type="SUPFAM" id="SSF52540">
    <property type="entry name" value="P-loop containing nucleoside triphosphate hydrolases"/>
    <property type="match status" value="1"/>
</dbReference>
<dbReference type="PIRSF" id="PIRSF005647">
    <property type="entry name" value="CooC"/>
    <property type="match status" value="1"/>
</dbReference>
<dbReference type="InterPro" id="IPR050625">
    <property type="entry name" value="ParA/MinD_ATPase"/>
</dbReference>
<gene>
    <name evidence="4" type="ordered locus">Mthe_0289</name>
</gene>
<dbReference type="EMBL" id="CP000477">
    <property type="protein sequence ID" value="ABK14086.1"/>
    <property type="molecule type" value="Genomic_DNA"/>
</dbReference>
<dbReference type="InterPro" id="IPR003593">
    <property type="entry name" value="AAA+_ATPase"/>
</dbReference>
<evidence type="ECO:0000313" key="4">
    <source>
        <dbReference type="EMBL" id="ABK14086.1"/>
    </source>
</evidence>
<reference evidence="4 5" key="1">
    <citation type="submission" date="2006-10" db="EMBL/GenBank/DDBJ databases">
        <title>Complete sequence of Methanosaeta thermophila PT.</title>
        <authorList>
            <consortium name="US DOE Joint Genome Institute"/>
            <person name="Copeland A."/>
            <person name="Lucas S."/>
            <person name="Lapidus A."/>
            <person name="Barry K."/>
            <person name="Detter J.C."/>
            <person name="Glavina del Rio T."/>
            <person name="Hammon N."/>
            <person name="Israni S."/>
            <person name="Pitluck S."/>
            <person name="Chain P."/>
            <person name="Malfatti S."/>
            <person name="Shin M."/>
            <person name="Vergez L."/>
            <person name="Schmutz J."/>
            <person name="Larimer F."/>
            <person name="Land M."/>
            <person name="Hauser L."/>
            <person name="Kyrpides N."/>
            <person name="Kim E."/>
            <person name="Smith K.S."/>
            <person name="Ingram-Smith C."/>
            <person name="Richardson P."/>
        </authorList>
    </citation>
    <scope>NUCLEOTIDE SEQUENCE [LARGE SCALE GENOMIC DNA]</scope>
    <source>
        <strain evidence="5">DSM 6194 / JCM 14653 / NBRC 101360 / PT</strain>
    </source>
</reference>
<keyword evidence="5" id="KW-1185">Reference proteome</keyword>
<proteinExistence type="predicted"/>
<organism evidence="4 5">
    <name type="scientific">Methanothrix thermoacetophila (strain DSM 6194 / JCM 14653 / NBRC 101360 / PT)</name>
    <name type="common">Methanosaeta thermophila</name>
    <dbReference type="NCBI Taxonomy" id="349307"/>
    <lineage>
        <taxon>Archaea</taxon>
        <taxon>Methanobacteriati</taxon>
        <taxon>Methanobacteriota</taxon>
        <taxon>Stenosarchaea group</taxon>
        <taxon>Methanomicrobia</taxon>
        <taxon>Methanotrichales</taxon>
        <taxon>Methanotrichaceae</taxon>
        <taxon>Methanothrix</taxon>
    </lineage>
</organism>
<evidence type="ECO:0000256" key="2">
    <source>
        <dbReference type="ARBA" id="ARBA00022840"/>
    </source>
</evidence>
<dbReference type="OrthoDB" id="31168at2157"/>
<dbReference type="GO" id="GO:0051782">
    <property type="term" value="P:negative regulation of cell division"/>
    <property type="evidence" value="ECO:0007669"/>
    <property type="project" value="TreeGrafter"/>
</dbReference>
<dbReference type="KEGG" id="mtp:Mthe_0289"/>
<dbReference type="GeneID" id="4463268"/>
<dbReference type="GO" id="GO:0016887">
    <property type="term" value="F:ATP hydrolysis activity"/>
    <property type="evidence" value="ECO:0007669"/>
    <property type="project" value="TreeGrafter"/>
</dbReference>
<dbReference type="GO" id="GO:0009898">
    <property type="term" value="C:cytoplasmic side of plasma membrane"/>
    <property type="evidence" value="ECO:0007669"/>
    <property type="project" value="TreeGrafter"/>
</dbReference>
<dbReference type="Pfam" id="PF01656">
    <property type="entry name" value="CbiA"/>
    <property type="match status" value="1"/>
</dbReference>
<evidence type="ECO:0000313" key="5">
    <source>
        <dbReference type="Proteomes" id="UP000000674"/>
    </source>
</evidence>
<dbReference type="HOGENOM" id="CLU_082962_0_0_2"/>
<dbReference type="SMART" id="SM00382">
    <property type="entry name" value="AAA"/>
    <property type="match status" value="1"/>
</dbReference>
<keyword evidence="2" id="KW-0067">ATP-binding</keyword>
<dbReference type="GO" id="GO:0005524">
    <property type="term" value="F:ATP binding"/>
    <property type="evidence" value="ECO:0007669"/>
    <property type="project" value="UniProtKB-KW"/>
</dbReference>
<dbReference type="RefSeq" id="WP_011695485.1">
    <property type="nucleotide sequence ID" value="NC_008553.1"/>
</dbReference>
<dbReference type="InterPro" id="IPR002586">
    <property type="entry name" value="CobQ/CobB/MinD/ParA_Nub-bd_dom"/>
</dbReference>
<dbReference type="InterPro" id="IPR027417">
    <property type="entry name" value="P-loop_NTPase"/>
</dbReference>
<name>A0B5W2_METTP</name>